<accession>A0ABV4YD43</accession>
<dbReference type="Pfam" id="PF01584">
    <property type="entry name" value="CheW"/>
    <property type="match status" value="1"/>
</dbReference>
<feature type="domain" description="CheW-like" evidence="1">
    <location>
        <begin position="15"/>
        <end position="155"/>
    </location>
</feature>
<dbReference type="SUPFAM" id="SSF50341">
    <property type="entry name" value="CheW-like"/>
    <property type="match status" value="1"/>
</dbReference>
<evidence type="ECO:0000259" key="1">
    <source>
        <dbReference type="PROSITE" id="PS50851"/>
    </source>
</evidence>
<dbReference type="PANTHER" id="PTHR22617">
    <property type="entry name" value="CHEMOTAXIS SENSOR HISTIDINE KINASE-RELATED"/>
    <property type="match status" value="1"/>
</dbReference>
<organism evidence="2 3">
    <name type="scientific">Floridaenema fluviatile BLCC-F154</name>
    <dbReference type="NCBI Taxonomy" id="3153640"/>
    <lineage>
        <taxon>Bacteria</taxon>
        <taxon>Bacillati</taxon>
        <taxon>Cyanobacteriota</taxon>
        <taxon>Cyanophyceae</taxon>
        <taxon>Oscillatoriophycideae</taxon>
        <taxon>Aerosakkonematales</taxon>
        <taxon>Aerosakkonemataceae</taxon>
        <taxon>Floridanema</taxon>
        <taxon>Floridanema fluviatile</taxon>
    </lineage>
</organism>
<dbReference type="EMBL" id="JBHFNS010000059">
    <property type="protein sequence ID" value="MFB2936715.1"/>
    <property type="molecule type" value="Genomic_DNA"/>
</dbReference>
<proteinExistence type="predicted"/>
<dbReference type="Gene3D" id="2.30.30.40">
    <property type="entry name" value="SH3 Domains"/>
    <property type="match status" value="1"/>
</dbReference>
<protein>
    <submittedName>
        <fullName evidence="2">Chemotaxis protein CheW</fullName>
    </submittedName>
</protein>
<dbReference type="PROSITE" id="PS50851">
    <property type="entry name" value="CHEW"/>
    <property type="match status" value="1"/>
</dbReference>
<dbReference type="Gene3D" id="2.40.50.180">
    <property type="entry name" value="CheA-289, Domain 4"/>
    <property type="match status" value="1"/>
</dbReference>
<sequence length="181" mass="19793">MSKQPDRSPENQNSSLPFILFELAGTTYGINSQVVQQMEMVEQITPVPNAPNFVEGVVFSRGQVIPAINLRVRFGWEKVPYNIRTRLIVINVDNRIVGLIADSAREFISIPSDIILPPPEAISGLSGKYLAGIAMLGERLILILNAEEIITLTTDTTVGVNLADNIFAAKISEQNSPLHAP</sequence>
<name>A0ABV4YD43_9CYAN</name>
<reference evidence="2 3" key="1">
    <citation type="submission" date="2024-09" db="EMBL/GenBank/DDBJ databases">
        <title>Floridaenema gen nov. (Aerosakkonemataceae, Aerosakkonematales ord. nov., Cyanobacteria) from benthic tropical and subtropical fresh waters, with the description of four new species.</title>
        <authorList>
            <person name="Moretto J.A."/>
            <person name="Berthold D.E."/>
            <person name="Lefler F.W."/>
            <person name="Huang I.-S."/>
            <person name="Laughinghouse H. IV."/>
        </authorList>
    </citation>
    <scope>NUCLEOTIDE SEQUENCE [LARGE SCALE GENOMIC DNA]</scope>
    <source>
        <strain evidence="2 3">BLCC-F154</strain>
    </source>
</reference>
<evidence type="ECO:0000313" key="3">
    <source>
        <dbReference type="Proteomes" id="UP001576776"/>
    </source>
</evidence>
<keyword evidence="3" id="KW-1185">Reference proteome</keyword>
<comment type="caution">
    <text evidence="2">The sequence shown here is derived from an EMBL/GenBank/DDBJ whole genome shotgun (WGS) entry which is preliminary data.</text>
</comment>
<dbReference type="InterPro" id="IPR002545">
    <property type="entry name" value="CheW-lke_dom"/>
</dbReference>
<dbReference type="Proteomes" id="UP001576776">
    <property type="component" value="Unassembled WGS sequence"/>
</dbReference>
<dbReference type="SMART" id="SM00260">
    <property type="entry name" value="CheW"/>
    <property type="match status" value="1"/>
</dbReference>
<dbReference type="InterPro" id="IPR036061">
    <property type="entry name" value="CheW-like_dom_sf"/>
</dbReference>
<dbReference type="InterPro" id="IPR039315">
    <property type="entry name" value="CheW"/>
</dbReference>
<evidence type="ECO:0000313" key="2">
    <source>
        <dbReference type="EMBL" id="MFB2936715.1"/>
    </source>
</evidence>
<dbReference type="RefSeq" id="WP_413258208.1">
    <property type="nucleotide sequence ID" value="NZ_JBHFNS010000059.1"/>
</dbReference>
<dbReference type="PANTHER" id="PTHR22617:SF23">
    <property type="entry name" value="CHEMOTAXIS PROTEIN CHEW"/>
    <property type="match status" value="1"/>
</dbReference>
<gene>
    <name evidence="2" type="ORF">ACE1B6_15795</name>
</gene>